<evidence type="ECO:0000313" key="1">
    <source>
        <dbReference type="EMBL" id="MED6254828.1"/>
    </source>
</evidence>
<reference evidence="1 2" key="1">
    <citation type="submission" date="2021-07" db="EMBL/GenBank/DDBJ databases">
        <authorList>
            <person name="Palmer J.M."/>
        </authorList>
    </citation>
    <scope>NUCLEOTIDE SEQUENCE [LARGE SCALE GENOMIC DNA]</scope>
    <source>
        <strain evidence="1 2">AT_MEX2019</strain>
        <tissue evidence="1">Muscle</tissue>
    </source>
</reference>
<dbReference type="Proteomes" id="UP001345963">
    <property type="component" value="Unassembled WGS sequence"/>
</dbReference>
<gene>
    <name evidence="1" type="ORF">ATANTOWER_000927</name>
</gene>
<accession>A0ABU7BWN4</accession>
<keyword evidence="2" id="KW-1185">Reference proteome</keyword>
<protein>
    <submittedName>
        <fullName evidence="1">Uncharacterized protein</fullName>
    </submittedName>
</protein>
<name>A0ABU7BWN4_9TELE</name>
<sequence length="102" mass="11701">MVHCTLCISPFSTGSGGRFAEVAHPQTKKHKESLTARLSVPSVTTSFKKVEPSQRDCTAPLTRKLPEPKFLCARTRVTFLHHGLMFFNRFCCYTRFILFKYE</sequence>
<comment type="caution">
    <text evidence="1">The sequence shown here is derived from an EMBL/GenBank/DDBJ whole genome shotgun (WGS) entry which is preliminary data.</text>
</comment>
<organism evidence="1 2">
    <name type="scientific">Ataeniobius toweri</name>
    <dbReference type="NCBI Taxonomy" id="208326"/>
    <lineage>
        <taxon>Eukaryota</taxon>
        <taxon>Metazoa</taxon>
        <taxon>Chordata</taxon>
        <taxon>Craniata</taxon>
        <taxon>Vertebrata</taxon>
        <taxon>Euteleostomi</taxon>
        <taxon>Actinopterygii</taxon>
        <taxon>Neopterygii</taxon>
        <taxon>Teleostei</taxon>
        <taxon>Neoteleostei</taxon>
        <taxon>Acanthomorphata</taxon>
        <taxon>Ovalentaria</taxon>
        <taxon>Atherinomorphae</taxon>
        <taxon>Cyprinodontiformes</taxon>
        <taxon>Goodeidae</taxon>
        <taxon>Ataeniobius</taxon>
    </lineage>
</organism>
<proteinExistence type="predicted"/>
<evidence type="ECO:0000313" key="2">
    <source>
        <dbReference type="Proteomes" id="UP001345963"/>
    </source>
</evidence>
<dbReference type="EMBL" id="JAHUTI010069933">
    <property type="protein sequence ID" value="MED6254828.1"/>
    <property type="molecule type" value="Genomic_DNA"/>
</dbReference>